<feature type="transmembrane region" description="Helical" evidence="5">
    <location>
        <begin position="54"/>
        <end position="77"/>
    </location>
</feature>
<evidence type="ECO:0000313" key="9">
    <source>
        <dbReference type="Proteomes" id="UP000000692"/>
    </source>
</evidence>
<keyword evidence="5" id="KW-0472">Membrane</keyword>
<dbReference type="CDD" id="cd11386">
    <property type="entry name" value="MCP_signal"/>
    <property type="match status" value="1"/>
</dbReference>
<dbReference type="RefSeq" id="WP_014537798.1">
    <property type="nucleotide sequence ID" value="NC_017384.1"/>
</dbReference>
<dbReference type="InterPro" id="IPR051310">
    <property type="entry name" value="MCP_chemotaxis"/>
</dbReference>
<dbReference type="InterPro" id="IPR004090">
    <property type="entry name" value="Chemotax_Me-accpt_rcpt"/>
</dbReference>
<dbReference type="GO" id="GO:0004888">
    <property type="term" value="F:transmembrane signaling receptor activity"/>
    <property type="evidence" value="ECO:0007669"/>
    <property type="project" value="InterPro"/>
</dbReference>
<protein>
    <submittedName>
        <fullName evidence="8">Methyl-accepting chemotaxis protein-like protein</fullName>
    </submittedName>
</protein>
<dbReference type="eggNOG" id="COG2770">
    <property type="taxonomic scope" value="Bacteria"/>
</dbReference>
<organism evidence="8 9">
    <name type="scientific">Ketogulonicigenium vulgare (strain WSH-001)</name>
    <dbReference type="NCBI Taxonomy" id="759362"/>
    <lineage>
        <taxon>Bacteria</taxon>
        <taxon>Pseudomonadati</taxon>
        <taxon>Pseudomonadota</taxon>
        <taxon>Alphaproteobacteria</taxon>
        <taxon>Rhodobacterales</taxon>
        <taxon>Roseobacteraceae</taxon>
        <taxon>Ketogulonicigenium</taxon>
    </lineage>
</organism>
<accession>F9Y7F9</accession>
<dbReference type="InterPro" id="IPR003660">
    <property type="entry name" value="HAMP_dom"/>
</dbReference>
<dbReference type="EMBL" id="CP002018">
    <property type="protein sequence ID" value="AEM41087.1"/>
    <property type="molecule type" value="Genomic_DNA"/>
</dbReference>
<evidence type="ECO:0000256" key="5">
    <source>
        <dbReference type="SAM" id="Phobius"/>
    </source>
</evidence>
<keyword evidence="5" id="KW-0812">Transmembrane</keyword>
<dbReference type="GO" id="GO:0016020">
    <property type="term" value="C:membrane"/>
    <property type="evidence" value="ECO:0007669"/>
    <property type="project" value="UniProtKB-SubCell"/>
</dbReference>
<dbReference type="Proteomes" id="UP000000692">
    <property type="component" value="Chromosome"/>
</dbReference>
<dbReference type="PROSITE" id="PS50885">
    <property type="entry name" value="HAMP"/>
    <property type="match status" value="2"/>
</dbReference>
<dbReference type="Pfam" id="PF00015">
    <property type="entry name" value="MCPsignal"/>
    <property type="match status" value="1"/>
</dbReference>
<dbReference type="Gene3D" id="1.10.287.950">
    <property type="entry name" value="Methyl-accepting chemotaxis protein"/>
    <property type="match status" value="1"/>
</dbReference>
<dbReference type="SUPFAM" id="SSF58104">
    <property type="entry name" value="Methyl-accepting chemotaxis protein (MCP) signaling domain"/>
    <property type="match status" value="1"/>
</dbReference>
<dbReference type="OrthoDB" id="9765776at2"/>
<feature type="domain" description="HAMP" evidence="7">
    <location>
        <begin position="75"/>
        <end position="128"/>
    </location>
</feature>
<evidence type="ECO:0000256" key="1">
    <source>
        <dbReference type="ARBA" id="ARBA00004370"/>
    </source>
</evidence>
<dbReference type="PANTHER" id="PTHR43531">
    <property type="entry name" value="PROTEIN ICFG"/>
    <property type="match status" value="1"/>
</dbReference>
<dbReference type="SMART" id="SM00304">
    <property type="entry name" value="HAMP"/>
    <property type="match status" value="2"/>
</dbReference>
<dbReference type="PROSITE" id="PS50111">
    <property type="entry name" value="CHEMOTAXIS_TRANSDUC_2"/>
    <property type="match status" value="1"/>
</dbReference>
<evidence type="ECO:0000256" key="3">
    <source>
        <dbReference type="ARBA" id="ARBA00029447"/>
    </source>
</evidence>
<dbReference type="PANTHER" id="PTHR43531:SF11">
    <property type="entry name" value="METHYL-ACCEPTING CHEMOTAXIS PROTEIN 3"/>
    <property type="match status" value="1"/>
</dbReference>
<dbReference type="eggNOG" id="COG0840">
    <property type="taxonomic scope" value="Bacteria"/>
</dbReference>
<evidence type="ECO:0000256" key="2">
    <source>
        <dbReference type="ARBA" id="ARBA00022500"/>
    </source>
</evidence>
<comment type="subcellular location">
    <subcellularLocation>
        <location evidence="1">Membrane</location>
    </subcellularLocation>
</comment>
<feature type="domain" description="HAMP" evidence="7">
    <location>
        <begin position="149"/>
        <end position="205"/>
    </location>
</feature>
<dbReference type="HOGENOM" id="CLU_000445_107_20_5"/>
<dbReference type="InterPro" id="IPR004089">
    <property type="entry name" value="MCPsignal_dom"/>
</dbReference>
<dbReference type="PRINTS" id="PR00260">
    <property type="entry name" value="CHEMTRNSDUCR"/>
</dbReference>
<dbReference type="Pfam" id="PF00672">
    <property type="entry name" value="HAMP"/>
    <property type="match status" value="1"/>
</dbReference>
<evidence type="ECO:0000313" key="8">
    <source>
        <dbReference type="EMBL" id="AEM41087.1"/>
    </source>
</evidence>
<dbReference type="KEGG" id="kvl:KVU_1248"/>
<dbReference type="FunFam" id="1.10.287.950:FF:000001">
    <property type="entry name" value="Methyl-accepting chemotaxis sensory transducer"/>
    <property type="match status" value="1"/>
</dbReference>
<comment type="similarity">
    <text evidence="3">Belongs to the methyl-accepting chemotaxis (MCP) protein family.</text>
</comment>
<dbReference type="SMART" id="SM00283">
    <property type="entry name" value="MA"/>
    <property type="match status" value="1"/>
</dbReference>
<keyword evidence="5" id="KW-1133">Transmembrane helix</keyword>
<keyword evidence="2" id="KW-0145">Chemotaxis</keyword>
<dbReference type="PATRIC" id="fig|759362.5.peg.1284"/>
<reference evidence="8 9" key="1">
    <citation type="journal article" date="2011" name="J. Bacteriol.">
        <title>Complete genome sequence of the industrial strain Ketogulonicigenium vulgare WSH-001.</title>
        <authorList>
            <person name="Liu L."/>
            <person name="Li Y."/>
            <person name="Zhang J."/>
            <person name="Zhou Z."/>
            <person name="Liu J."/>
            <person name="Li X."/>
            <person name="Zhou J."/>
            <person name="Du G."/>
            <person name="Wang L."/>
            <person name="Chen J."/>
        </authorList>
    </citation>
    <scope>NUCLEOTIDE SEQUENCE [LARGE SCALE GENOMIC DNA]</scope>
    <source>
        <strain evidence="8 9">WSH-001</strain>
    </source>
</reference>
<evidence type="ECO:0000259" key="6">
    <source>
        <dbReference type="PROSITE" id="PS50111"/>
    </source>
</evidence>
<sequence length="501" mass="52625">MKNIKIAPLIALGFAAILTIMAGVAVLNWLHLRALAAAIDDARGAHLITATITEIMWGAVISIAIGIAIATALSFGLSRQLRALLGQTTRLAAGDLRVEIAATTGRSELGQMSRALAIFKENALQHQRDEARRRFTEQENTARIEDNARIQSHVVREIGAGLSRLAAGQLAQPIPSPADNPFPAAYEDLRAAYNRVLEILNGTMQRIGDVAQQVRGGSEEITAAAQDLARRAETQAATLEQSAAALNQLTESVRSTAIFARAAEKASHANHAIAETGASVVQEAVQAMRAIEKSSAQITRIIGVIDDIAFQTNLLALNAGVEAARAGEAGRGFAVVASEVRSLAQRASSSAREIKSLISQSAGQVQSGAALVNRTGDSLTQILAKAGEVSSQISSIASAADEQSAGLAEVNAGVHQLDQVTQQNAAVAEQSSAAAHTLHSRADDLLRELSIFRMTTPPAVAQIRPQGGPPVAFTPSKVKPVAFTPPKSKLRGDLAGKFVEF</sequence>
<name>F9Y7F9_KETVW</name>
<gene>
    <name evidence="8" type="ordered locus">KVU_1248</name>
</gene>
<dbReference type="GO" id="GO:0006935">
    <property type="term" value="P:chemotaxis"/>
    <property type="evidence" value="ECO:0007669"/>
    <property type="project" value="UniProtKB-KW"/>
</dbReference>
<dbReference type="GO" id="GO:0007165">
    <property type="term" value="P:signal transduction"/>
    <property type="evidence" value="ECO:0007669"/>
    <property type="project" value="UniProtKB-KW"/>
</dbReference>
<keyword evidence="4" id="KW-0807">Transducer</keyword>
<feature type="domain" description="Methyl-accepting transducer" evidence="6">
    <location>
        <begin position="210"/>
        <end position="439"/>
    </location>
</feature>
<evidence type="ECO:0000256" key="4">
    <source>
        <dbReference type="PROSITE-ProRule" id="PRU00284"/>
    </source>
</evidence>
<proteinExistence type="inferred from homology"/>
<dbReference type="AlphaFoldDB" id="F9Y7F9"/>
<dbReference type="Gene3D" id="6.10.340.10">
    <property type="match status" value="1"/>
</dbReference>
<keyword evidence="9" id="KW-1185">Reference proteome</keyword>
<evidence type="ECO:0000259" key="7">
    <source>
        <dbReference type="PROSITE" id="PS50885"/>
    </source>
</evidence>